<evidence type="ECO:0000313" key="1">
    <source>
        <dbReference type="EMBL" id="ATB38019.1"/>
    </source>
</evidence>
<protein>
    <submittedName>
        <fullName evidence="1">Uncharacterized protein</fullName>
    </submittedName>
</protein>
<reference evidence="1 2" key="1">
    <citation type="submission" date="2017-06" db="EMBL/GenBank/DDBJ databases">
        <title>Sequencing and comparative analysis of myxobacterial genomes.</title>
        <authorList>
            <person name="Rupp O."/>
            <person name="Goesmann A."/>
            <person name="Sogaard-Andersen L."/>
        </authorList>
    </citation>
    <scope>NUCLEOTIDE SEQUENCE [LARGE SCALE GENOMIC DNA]</scope>
    <source>
        <strain evidence="1 2">DSM 52655</strain>
    </source>
</reference>
<name>A0A250J203_9BACT</name>
<organism evidence="1 2">
    <name type="scientific">Cystobacter fuscus</name>
    <dbReference type="NCBI Taxonomy" id="43"/>
    <lineage>
        <taxon>Bacteria</taxon>
        <taxon>Pseudomonadati</taxon>
        <taxon>Myxococcota</taxon>
        <taxon>Myxococcia</taxon>
        <taxon>Myxococcales</taxon>
        <taxon>Cystobacterineae</taxon>
        <taxon>Archangiaceae</taxon>
        <taxon>Cystobacter</taxon>
    </lineage>
</organism>
<dbReference type="AlphaFoldDB" id="A0A250J203"/>
<sequence>MPSLGQFKGYIRASHTFLSGEQVSCHDAQYLCRVNADANPSLSIYCTWKGTEVYRRETVPGICGP</sequence>
<dbReference type="Proteomes" id="UP000217257">
    <property type="component" value="Chromosome"/>
</dbReference>
<proteinExistence type="predicted"/>
<dbReference type="EMBL" id="CP022098">
    <property type="protein sequence ID" value="ATB38019.1"/>
    <property type="molecule type" value="Genomic_DNA"/>
</dbReference>
<gene>
    <name evidence="1" type="ORF">CYFUS_003445</name>
</gene>
<dbReference type="KEGG" id="cfus:CYFUS_003445"/>
<accession>A0A250J203</accession>
<evidence type="ECO:0000313" key="2">
    <source>
        <dbReference type="Proteomes" id="UP000217257"/>
    </source>
</evidence>